<evidence type="ECO:0000313" key="2">
    <source>
        <dbReference type="Proteomes" id="UP001054837"/>
    </source>
</evidence>
<dbReference type="AlphaFoldDB" id="A0AAV4NNU8"/>
<evidence type="ECO:0000313" key="1">
    <source>
        <dbReference type="EMBL" id="GIX85445.1"/>
    </source>
</evidence>
<proteinExistence type="predicted"/>
<comment type="caution">
    <text evidence="1">The sequence shown here is derived from an EMBL/GenBank/DDBJ whole genome shotgun (WGS) entry which is preliminary data.</text>
</comment>
<organism evidence="1 2">
    <name type="scientific">Caerostris darwini</name>
    <dbReference type="NCBI Taxonomy" id="1538125"/>
    <lineage>
        <taxon>Eukaryota</taxon>
        <taxon>Metazoa</taxon>
        <taxon>Ecdysozoa</taxon>
        <taxon>Arthropoda</taxon>
        <taxon>Chelicerata</taxon>
        <taxon>Arachnida</taxon>
        <taxon>Araneae</taxon>
        <taxon>Araneomorphae</taxon>
        <taxon>Entelegynae</taxon>
        <taxon>Araneoidea</taxon>
        <taxon>Araneidae</taxon>
        <taxon>Caerostris</taxon>
    </lineage>
</organism>
<reference evidence="1 2" key="1">
    <citation type="submission" date="2021-06" db="EMBL/GenBank/DDBJ databases">
        <title>Caerostris darwini draft genome.</title>
        <authorList>
            <person name="Kono N."/>
            <person name="Arakawa K."/>
        </authorList>
    </citation>
    <scope>NUCLEOTIDE SEQUENCE [LARGE SCALE GENOMIC DNA]</scope>
</reference>
<protein>
    <submittedName>
        <fullName evidence="1">Uncharacterized protein</fullName>
    </submittedName>
</protein>
<accession>A0AAV4NNU8</accession>
<dbReference type="EMBL" id="BPLQ01001789">
    <property type="protein sequence ID" value="GIX85445.1"/>
    <property type="molecule type" value="Genomic_DNA"/>
</dbReference>
<dbReference type="Proteomes" id="UP001054837">
    <property type="component" value="Unassembled WGS sequence"/>
</dbReference>
<gene>
    <name evidence="1" type="ORF">CDAR_370331</name>
</gene>
<keyword evidence="2" id="KW-1185">Reference proteome</keyword>
<sequence>MDYRWILKSRNLKRVFPKNYTQPSLNPVERSLLPTDINSILRQRNLRKKSIDCLRLSEFLFKTSSALLLRHYIATPKLKLIIYKAFNIIMESVNVLVNKACFPLLAALTTETAEV</sequence>
<name>A0AAV4NNU8_9ARAC</name>